<feature type="binding site" evidence="6">
    <location>
        <position position="331"/>
    </location>
    <ligand>
        <name>Ca(2+)</name>
        <dbReference type="ChEBI" id="CHEBI:29108"/>
    </ligand>
</feature>
<dbReference type="PANTHER" id="PTHR13023:SF3">
    <property type="entry name" value="SOLUBLE CALCIUM-ACTIVATED NUCLEOTIDASE 1"/>
    <property type="match status" value="1"/>
</dbReference>
<keyword evidence="8" id="KW-1185">Reference proteome</keyword>
<protein>
    <recommendedName>
        <fullName evidence="9">Apyrase</fullName>
    </recommendedName>
</protein>
<evidence type="ECO:0000256" key="1">
    <source>
        <dbReference type="ARBA" id="ARBA00001913"/>
    </source>
</evidence>
<evidence type="ECO:0000313" key="7">
    <source>
        <dbReference type="EMBL" id="KFD53115.1"/>
    </source>
</evidence>
<feature type="binding site" evidence="6">
    <location>
        <position position="270"/>
    </location>
    <ligand>
        <name>Ca(2+)</name>
        <dbReference type="ChEBI" id="CHEBI:29108"/>
    </ligand>
</feature>
<dbReference type="Gene3D" id="2.120.10.100">
    <property type="entry name" value="Apyrase"/>
    <property type="match status" value="1"/>
</dbReference>
<dbReference type="Proteomes" id="UP000030764">
    <property type="component" value="Unassembled WGS sequence"/>
</dbReference>
<dbReference type="OrthoDB" id="25028at2759"/>
<dbReference type="Pfam" id="PF06079">
    <property type="entry name" value="Apyrase"/>
    <property type="match status" value="1"/>
</dbReference>
<dbReference type="GO" id="GO:0030166">
    <property type="term" value="P:proteoglycan biosynthetic process"/>
    <property type="evidence" value="ECO:0007669"/>
    <property type="project" value="TreeGrafter"/>
</dbReference>
<feature type="binding site" evidence="6">
    <location>
        <position position="154"/>
    </location>
    <ligand>
        <name>Ca(2+)</name>
        <dbReference type="ChEBI" id="CHEBI:29108"/>
    </ligand>
</feature>
<comment type="cofactor">
    <cofactor evidence="1 6">
        <name>Ca(2+)</name>
        <dbReference type="ChEBI" id="CHEBI:29108"/>
    </cofactor>
</comment>
<dbReference type="InterPro" id="IPR009283">
    <property type="entry name" value="Apyrase"/>
</dbReference>
<gene>
    <name evidence="7" type="ORF">M513_06029</name>
</gene>
<dbReference type="FunFam" id="2.120.10.100:FF:000001">
    <property type="entry name" value="Soluble calcium-activated nucleotidase 1"/>
    <property type="match status" value="1"/>
</dbReference>
<reference evidence="7 8" key="1">
    <citation type="journal article" date="2014" name="Nat. Genet.">
        <title>Genome and transcriptome of the porcine whipworm Trichuris suis.</title>
        <authorList>
            <person name="Jex A.R."/>
            <person name="Nejsum P."/>
            <person name="Schwarz E.M."/>
            <person name="Hu L."/>
            <person name="Young N.D."/>
            <person name="Hall R.S."/>
            <person name="Korhonen P.K."/>
            <person name="Liao S."/>
            <person name="Thamsborg S."/>
            <person name="Xia J."/>
            <person name="Xu P."/>
            <person name="Wang S."/>
            <person name="Scheerlinck J.P."/>
            <person name="Hofmann A."/>
            <person name="Sternberg P.W."/>
            <person name="Wang J."/>
            <person name="Gasser R.B."/>
        </authorList>
    </citation>
    <scope>NUCLEOTIDE SEQUENCE [LARGE SCALE GENOMIC DNA]</scope>
    <source>
        <strain evidence="7">DCEP-RM93M</strain>
    </source>
</reference>
<feature type="binding site" evidence="6">
    <location>
        <position position="201"/>
    </location>
    <ligand>
        <name>Ca(2+)</name>
        <dbReference type="ChEBI" id="CHEBI:29108"/>
    </ligand>
</feature>
<keyword evidence="4 6" id="KW-0106">Calcium</keyword>
<organism evidence="7 8">
    <name type="scientific">Trichuris suis</name>
    <name type="common">pig whipworm</name>
    <dbReference type="NCBI Taxonomy" id="68888"/>
    <lineage>
        <taxon>Eukaryota</taxon>
        <taxon>Metazoa</taxon>
        <taxon>Ecdysozoa</taxon>
        <taxon>Nematoda</taxon>
        <taxon>Enoplea</taxon>
        <taxon>Dorylaimia</taxon>
        <taxon>Trichinellida</taxon>
        <taxon>Trichuridae</taxon>
        <taxon>Trichuris</taxon>
    </lineage>
</organism>
<dbReference type="SUPFAM" id="SSF101887">
    <property type="entry name" value="Apyrase"/>
    <property type="match status" value="1"/>
</dbReference>
<accession>A0A085M7B9</accession>
<feature type="binding site" evidence="6">
    <location>
        <position position="153"/>
    </location>
    <ligand>
        <name>Ca(2+)</name>
        <dbReference type="ChEBI" id="CHEBI:29108"/>
    </ligand>
</feature>
<evidence type="ECO:0000313" key="8">
    <source>
        <dbReference type="Proteomes" id="UP000030764"/>
    </source>
</evidence>
<keyword evidence="2 6" id="KW-0479">Metal-binding</keyword>
<feature type="binding site" evidence="6">
    <location>
        <position position="383"/>
    </location>
    <ligand>
        <name>Ca(2+)</name>
        <dbReference type="ChEBI" id="CHEBI:29108"/>
    </ligand>
</feature>
<evidence type="ECO:0000256" key="5">
    <source>
        <dbReference type="ARBA" id="ARBA00025738"/>
    </source>
</evidence>
<dbReference type="PANTHER" id="PTHR13023">
    <property type="entry name" value="APYRASE"/>
    <property type="match status" value="1"/>
</dbReference>
<evidence type="ECO:0000256" key="4">
    <source>
        <dbReference type="ARBA" id="ARBA00022837"/>
    </source>
</evidence>
<sequence>MSTVADSERKLDEQRGRPIVGGWPSGWTEPVFLFVNLLVVGSLLLVSVYKPNSTNSSCESLYGVATPDIPFGNTCATVKQSDDQQSNYYRIVVISDLDHDSKNVTKSQTWVSIFQTGVLRLNADMSSADVLWDDAYTVLEGSISQKDRAMELSDLKVFNGRLLSVDDRTGFIYHIVNGTTAVPWIFLADGDGQHTKGFKAEWMAVKDGKLFIGGIGKEWTTVDGRYVNDDPFWVKIVDAMGHVKHVNWKTAYLKLREAIGIEYPGYMIHESAQWSVDHSQWFFLPRRASKERYSEAEDEHRATNVLLRADACFQEVSVTYVGPLSLTRGFSAFQFIPLTGDSLIVAVKSEETGGVVNSYLTVFGIDGRILLPDSVIPGNFKFEGIELI</sequence>
<evidence type="ECO:0000256" key="6">
    <source>
        <dbReference type="PIRSR" id="PIRSR609283-1"/>
    </source>
</evidence>
<name>A0A085M7B9_9BILA</name>
<dbReference type="InterPro" id="IPR036258">
    <property type="entry name" value="Apyrase_sf"/>
</dbReference>
<comment type="similarity">
    <text evidence="5">Belongs to the apyrase family.</text>
</comment>
<dbReference type="EMBL" id="KL363220">
    <property type="protein sequence ID" value="KFD53115.1"/>
    <property type="molecule type" value="Genomic_DNA"/>
</dbReference>
<dbReference type="GO" id="GO:0045134">
    <property type="term" value="F:UDP phosphatase activity"/>
    <property type="evidence" value="ECO:0007669"/>
    <property type="project" value="TreeGrafter"/>
</dbReference>
<keyword evidence="3" id="KW-0378">Hydrolase</keyword>
<evidence type="ECO:0008006" key="9">
    <source>
        <dbReference type="Google" id="ProtNLM"/>
    </source>
</evidence>
<dbReference type="AlphaFoldDB" id="A0A085M7B9"/>
<dbReference type="GO" id="GO:0004382">
    <property type="term" value="F:GDP phosphatase activity"/>
    <property type="evidence" value="ECO:0007669"/>
    <property type="project" value="TreeGrafter"/>
</dbReference>
<dbReference type="GO" id="GO:0005509">
    <property type="term" value="F:calcium ion binding"/>
    <property type="evidence" value="ECO:0007669"/>
    <property type="project" value="InterPro"/>
</dbReference>
<evidence type="ECO:0000256" key="2">
    <source>
        <dbReference type="ARBA" id="ARBA00022723"/>
    </source>
</evidence>
<evidence type="ECO:0000256" key="3">
    <source>
        <dbReference type="ARBA" id="ARBA00022801"/>
    </source>
</evidence>
<proteinExistence type="inferred from homology"/>